<dbReference type="Proteomes" id="UP001216638">
    <property type="component" value="Chromosome 1"/>
</dbReference>
<organism evidence="2 3">
    <name type="scientific">Malassezia brasiliensis</name>
    <dbReference type="NCBI Taxonomy" id="1821822"/>
    <lineage>
        <taxon>Eukaryota</taxon>
        <taxon>Fungi</taxon>
        <taxon>Dikarya</taxon>
        <taxon>Basidiomycota</taxon>
        <taxon>Ustilaginomycotina</taxon>
        <taxon>Malasseziomycetes</taxon>
        <taxon>Malasseziales</taxon>
        <taxon>Malasseziaceae</taxon>
        <taxon>Malassezia</taxon>
    </lineage>
</organism>
<name>A0AAF0DRW3_9BASI</name>
<keyword evidence="3" id="KW-1185">Reference proteome</keyword>
<gene>
    <name evidence="2" type="ORF">MBRA1_000927</name>
</gene>
<reference evidence="2" key="1">
    <citation type="submission" date="2023-03" db="EMBL/GenBank/DDBJ databases">
        <title>Mating type loci evolution in Malassezia.</title>
        <authorList>
            <person name="Coelho M.A."/>
        </authorList>
    </citation>
    <scope>NUCLEOTIDE SEQUENCE</scope>
    <source>
        <strain evidence="2">CBS 14135</strain>
    </source>
</reference>
<evidence type="ECO:0000256" key="1">
    <source>
        <dbReference type="SAM" id="SignalP"/>
    </source>
</evidence>
<sequence length="274" mass="30051">MFATKSLFAFVAAALAVVGVSADKPTFSIDDLPDTWEEGQIGTNQCKKWGASNQNSYCQNVFINSVKDFCLFAPPYGHHTVGAFEEKMVSYCLKEGYGTRLIPDGTLKSAYFIKTDSFVQVTGEGDFTKMHIRSADEGGELDPHGATGMGNPPGGLVFTRSQKGNEGNWVQLKEWNNFMSATEYSIRGCWGDNAAQYCPHIYDEMGSYFNEPGRYEAGSFENCDADPGHFPGVYHGSTFWQGQEHTPGPHKPGSSSNCHTYSSVSNGYAVKPLY</sequence>
<feature type="signal peptide" evidence="1">
    <location>
        <begin position="1"/>
        <end position="22"/>
    </location>
</feature>
<dbReference type="AlphaFoldDB" id="A0AAF0DRW3"/>
<feature type="chain" id="PRO_5042005664" evidence="1">
    <location>
        <begin position="23"/>
        <end position="274"/>
    </location>
</feature>
<evidence type="ECO:0000313" key="3">
    <source>
        <dbReference type="Proteomes" id="UP001216638"/>
    </source>
</evidence>
<keyword evidence="1" id="KW-0732">Signal</keyword>
<evidence type="ECO:0000313" key="2">
    <source>
        <dbReference type="EMBL" id="WFC94298.1"/>
    </source>
</evidence>
<accession>A0AAF0DRW3</accession>
<protein>
    <submittedName>
        <fullName evidence="2">Uncharacterized protein</fullName>
    </submittedName>
</protein>
<proteinExistence type="predicted"/>
<dbReference type="EMBL" id="CP119951">
    <property type="protein sequence ID" value="WFC94298.1"/>
    <property type="molecule type" value="Genomic_DNA"/>
</dbReference>